<dbReference type="GO" id="GO:0016020">
    <property type="term" value="C:membrane"/>
    <property type="evidence" value="ECO:0007669"/>
    <property type="project" value="UniProtKB-SubCell"/>
</dbReference>
<keyword evidence="8" id="KW-1185">Reference proteome</keyword>
<organism evidence="7 8">
    <name type="scientific">Paroceanicella profunda</name>
    <dbReference type="NCBI Taxonomy" id="2579971"/>
    <lineage>
        <taxon>Bacteria</taxon>
        <taxon>Pseudomonadati</taxon>
        <taxon>Pseudomonadota</taxon>
        <taxon>Alphaproteobacteria</taxon>
        <taxon>Rhodobacterales</taxon>
        <taxon>Paracoccaceae</taxon>
        <taxon>Paroceanicella</taxon>
    </lineage>
</organism>
<dbReference type="OrthoDB" id="5293641at2"/>
<evidence type="ECO:0000256" key="4">
    <source>
        <dbReference type="ARBA" id="ARBA00023136"/>
    </source>
</evidence>
<feature type="transmembrane region" description="Helical" evidence="5">
    <location>
        <begin position="120"/>
        <end position="138"/>
    </location>
</feature>
<accession>A0A5B8FGA7</accession>
<dbReference type="InterPro" id="IPR009915">
    <property type="entry name" value="NnrU_dom"/>
</dbReference>
<evidence type="ECO:0000313" key="7">
    <source>
        <dbReference type="EMBL" id="QDL90961.1"/>
    </source>
</evidence>
<evidence type="ECO:0000256" key="5">
    <source>
        <dbReference type="SAM" id="Phobius"/>
    </source>
</evidence>
<evidence type="ECO:0000256" key="1">
    <source>
        <dbReference type="ARBA" id="ARBA00004141"/>
    </source>
</evidence>
<dbReference type="RefSeq" id="WP_138577416.1">
    <property type="nucleotide sequence ID" value="NZ_CP040818.1"/>
</dbReference>
<evidence type="ECO:0000256" key="3">
    <source>
        <dbReference type="ARBA" id="ARBA00022989"/>
    </source>
</evidence>
<proteinExistence type="predicted"/>
<feature type="transmembrane region" description="Helical" evidence="5">
    <location>
        <begin position="158"/>
        <end position="179"/>
    </location>
</feature>
<gene>
    <name evidence="7" type="ORF">FDP22_03645</name>
</gene>
<feature type="transmembrane region" description="Helical" evidence="5">
    <location>
        <begin position="65"/>
        <end position="82"/>
    </location>
</feature>
<evidence type="ECO:0000256" key="2">
    <source>
        <dbReference type="ARBA" id="ARBA00022692"/>
    </source>
</evidence>
<comment type="subcellular location">
    <subcellularLocation>
        <location evidence="1">Membrane</location>
        <topology evidence="1">Multi-pass membrane protein</topology>
    </subcellularLocation>
</comment>
<dbReference type="KEGG" id="ppru:FDP22_03645"/>
<feature type="transmembrane region" description="Helical" evidence="5">
    <location>
        <begin position="35"/>
        <end position="53"/>
    </location>
</feature>
<keyword evidence="3 5" id="KW-1133">Transmembrane helix</keyword>
<keyword evidence="4 5" id="KW-0472">Membrane</keyword>
<protein>
    <recommendedName>
        <fullName evidence="6">NnrU domain-containing protein</fullName>
    </recommendedName>
</protein>
<dbReference type="Pfam" id="PF07298">
    <property type="entry name" value="NnrU"/>
    <property type="match status" value="1"/>
</dbReference>
<keyword evidence="2 5" id="KW-0812">Transmembrane</keyword>
<dbReference type="Proteomes" id="UP000305888">
    <property type="component" value="Chromosome"/>
</dbReference>
<name>A0A5B8FGA7_9RHOB</name>
<evidence type="ECO:0000313" key="8">
    <source>
        <dbReference type="Proteomes" id="UP000305888"/>
    </source>
</evidence>
<dbReference type="EMBL" id="CP040818">
    <property type="protein sequence ID" value="QDL90961.1"/>
    <property type="molecule type" value="Genomic_DNA"/>
</dbReference>
<feature type="domain" description="NnrU" evidence="6">
    <location>
        <begin position="3"/>
        <end position="181"/>
    </location>
</feature>
<evidence type="ECO:0000259" key="6">
    <source>
        <dbReference type="Pfam" id="PF07298"/>
    </source>
</evidence>
<feature type="transmembrane region" description="Helical" evidence="5">
    <location>
        <begin position="94"/>
        <end position="113"/>
    </location>
</feature>
<dbReference type="AlphaFoldDB" id="A0A5B8FGA7"/>
<reference evidence="7 8" key="1">
    <citation type="submission" date="2019-06" db="EMBL/GenBank/DDBJ databases">
        <title>Genome sequence of Rhodobacteraceae bacterium D4M1.</title>
        <authorList>
            <person name="Cao J."/>
        </authorList>
    </citation>
    <scope>NUCLEOTIDE SEQUENCE [LARGE SCALE GENOMIC DNA]</scope>
    <source>
        <strain evidence="7 8">D4M1</strain>
    </source>
</reference>
<sequence>MALLIIGLVLWWGAHLLKRLAPGLRGALGETPGKGIVAAVLLLALVLMIAGYRQAEITDVWFPPLWAWHLNNLLMLIAIALLGMGHSKGRTRSWFRHPMLMAVATWGVAHLAVNGDLASVVLFGGMLAWAVVEMLVINATSPAWVRPEPGPAKGDLRLALITIAAFVLIVAVHWGVFGVKPFPG</sequence>